<accession>A0A6J6IEU0</accession>
<reference evidence="1" key="1">
    <citation type="submission" date="2020-05" db="EMBL/GenBank/DDBJ databases">
        <authorList>
            <person name="Chiriac C."/>
            <person name="Salcher M."/>
            <person name="Ghai R."/>
            <person name="Kavagutti S V."/>
        </authorList>
    </citation>
    <scope>NUCLEOTIDE SEQUENCE</scope>
</reference>
<dbReference type="EMBL" id="CAEZUP010000122">
    <property type="protein sequence ID" value="CAB4623323.1"/>
    <property type="molecule type" value="Genomic_DNA"/>
</dbReference>
<dbReference type="Pfam" id="PF13489">
    <property type="entry name" value="Methyltransf_23"/>
    <property type="match status" value="1"/>
</dbReference>
<dbReference type="PANTHER" id="PTHR43861">
    <property type="entry name" value="TRANS-ACONITATE 2-METHYLTRANSFERASE-RELATED"/>
    <property type="match status" value="1"/>
</dbReference>
<dbReference type="PANTHER" id="PTHR43861:SF1">
    <property type="entry name" value="TRANS-ACONITATE 2-METHYLTRANSFERASE"/>
    <property type="match status" value="1"/>
</dbReference>
<dbReference type="InterPro" id="IPR029063">
    <property type="entry name" value="SAM-dependent_MTases_sf"/>
</dbReference>
<dbReference type="CDD" id="cd02440">
    <property type="entry name" value="AdoMet_MTases"/>
    <property type="match status" value="1"/>
</dbReference>
<protein>
    <submittedName>
        <fullName evidence="1">Unannotated protein</fullName>
    </submittedName>
</protein>
<proteinExistence type="predicted"/>
<dbReference type="Gene3D" id="3.40.50.150">
    <property type="entry name" value="Vaccinia Virus protein VP39"/>
    <property type="match status" value="1"/>
</dbReference>
<evidence type="ECO:0000313" key="1">
    <source>
        <dbReference type="EMBL" id="CAB4623323.1"/>
    </source>
</evidence>
<organism evidence="1">
    <name type="scientific">freshwater metagenome</name>
    <dbReference type="NCBI Taxonomy" id="449393"/>
    <lineage>
        <taxon>unclassified sequences</taxon>
        <taxon>metagenomes</taxon>
        <taxon>ecological metagenomes</taxon>
    </lineage>
</organism>
<dbReference type="AlphaFoldDB" id="A0A6J6IEU0"/>
<sequence length="321" mass="35900">MFRREVIQSLDLFEDRFGFEPEVTAKLAAGGFRIYEVGISYSGRTYAEGKKIGWRDGVRAVYCIVRYSAGGRRLLDPPTPRARPQDEAEERMAATLSNLERTHNYRDWLIDLVRPHLGRRILEIGAGHGTMTDRLAGSGSVVAVEPSERASRLLIERFTDSDSVTVVHGTTSALAADARFDSAVVINVLEHIADDVGELREIRRTLDPEGTLVVFVPADPALYSDYDAAIGHHRRYRRSELATKVAEAGFAIDEMKYVNGPGSLAWFVSARVLRQSSPEGRLAHIYDRFAVPAIRRIEERRAPRRWGQSLLCVAHPDGTVR</sequence>
<dbReference type="SUPFAM" id="SSF53335">
    <property type="entry name" value="S-adenosyl-L-methionine-dependent methyltransferases"/>
    <property type="match status" value="1"/>
</dbReference>
<gene>
    <name evidence="1" type="ORF">UFOPK1835_01969</name>
</gene>
<name>A0A6J6IEU0_9ZZZZ</name>